<dbReference type="InterPro" id="IPR003439">
    <property type="entry name" value="ABC_transporter-like_ATP-bd"/>
</dbReference>
<dbReference type="InterPro" id="IPR027417">
    <property type="entry name" value="P-loop_NTPase"/>
</dbReference>
<dbReference type="GO" id="GO:0005524">
    <property type="term" value="F:ATP binding"/>
    <property type="evidence" value="ECO:0007669"/>
    <property type="project" value="UniProtKB-KW"/>
</dbReference>
<comment type="caution">
    <text evidence="4">The sequence shown here is derived from an EMBL/GenBank/DDBJ whole genome shotgun (WGS) entry which is preliminary data.</text>
</comment>
<evidence type="ECO:0000256" key="1">
    <source>
        <dbReference type="ARBA" id="ARBA00022741"/>
    </source>
</evidence>
<sequence>MMIASLQGVVKRYGSHLALDHVDLDIHEGEIVGLLGPNGAGKTTLIHTLTGMVPFDRGTIELFGSTKNPFTKKNKSKMGLVTQELTVFEELTARENLEFFAGVYGLRGEERKKRVAEALEFVGLSANERKAPNKFSGGMKRRLNIACALTHQPKLLIMDEPTVGIDPQSRNHILEAVQELRKRGTTVLYTTHYMEEVQAIASRVVIVDQGQIITEGTVDELIKNIQHEEKIKIDVTEPALVPITRLEQLDGVKQVVVNGSNITVISKVGAGNLDRVVSIIKEHGGLLGIQAEKPNLEDVFLTLTGKQLRDGEAKE</sequence>
<dbReference type="RefSeq" id="WP_095239432.1">
    <property type="nucleotide sequence ID" value="NZ_JARRUH010000037.1"/>
</dbReference>
<evidence type="ECO:0000313" key="5">
    <source>
        <dbReference type="Proteomes" id="UP000216133"/>
    </source>
</evidence>
<dbReference type="PROSITE" id="PS50893">
    <property type="entry name" value="ABC_TRANSPORTER_2"/>
    <property type="match status" value="1"/>
</dbReference>
<dbReference type="PANTHER" id="PTHR43582">
    <property type="entry name" value="LINEARMYCIN RESISTANCE ATP-BINDING PROTEIN LNRL"/>
    <property type="match status" value="1"/>
</dbReference>
<dbReference type="AlphaFoldDB" id="A0A268RXX4"/>
<dbReference type="Pfam" id="PF00005">
    <property type="entry name" value="ABC_tran"/>
    <property type="match status" value="1"/>
</dbReference>
<dbReference type="Proteomes" id="UP000216133">
    <property type="component" value="Unassembled WGS sequence"/>
</dbReference>
<gene>
    <name evidence="4" type="ORF">CHH61_19385</name>
</gene>
<evidence type="ECO:0000313" key="4">
    <source>
        <dbReference type="EMBL" id="PAF24301.1"/>
    </source>
</evidence>
<feature type="domain" description="ABC transporter" evidence="3">
    <location>
        <begin position="4"/>
        <end position="234"/>
    </location>
</feature>
<dbReference type="InterPro" id="IPR017871">
    <property type="entry name" value="ABC_transporter-like_CS"/>
</dbReference>
<keyword evidence="2 4" id="KW-0067">ATP-binding</keyword>
<dbReference type="GO" id="GO:0016887">
    <property type="term" value="F:ATP hydrolysis activity"/>
    <property type="evidence" value="ECO:0007669"/>
    <property type="project" value="InterPro"/>
</dbReference>
<dbReference type="SMART" id="SM00382">
    <property type="entry name" value="AAA"/>
    <property type="match status" value="1"/>
</dbReference>
<proteinExistence type="predicted"/>
<evidence type="ECO:0000259" key="3">
    <source>
        <dbReference type="PROSITE" id="PS50893"/>
    </source>
</evidence>
<name>A0A268RXX4_SHOCL</name>
<dbReference type="Gene3D" id="3.40.50.300">
    <property type="entry name" value="P-loop containing nucleotide triphosphate hydrolases"/>
    <property type="match status" value="1"/>
</dbReference>
<protein>
    <submittedName>
        <fullName evidence="4">Export ABC transporter ATP-binding protein</fullName>
    </submittedName>
</protein>
<reference evidence="4 5" key="1">
    <citation type="submission" date="2017-07" db="EMBL/GenBank/DDBJ databases">
        <title>Isolation and whole genome analysis of endospore-forming bacteria from heroin.</title>
        <authorList>
            <person name="Kalinowski J."/>
            <person name="Ahrens B."/>
            <person name="Al-Dilaimi A."/>
            <person name="Winkler A."/>
            <person name="Wibberg D."/>
            <person name="Schleenbecker U."/>
            <person name="Ruckert C."/>
            <person name="Wolfel R."/>
            <person name="Grass G."/>
        </authorList>
    </citation>
    <scope>NUCLEOTIDE SEQUENCE [LARGE SCALE GENOMIC DNA]</scope>
    <source>
        <strain evidence="4 5">7523-2</strain>
    </source>
</reference>
<organism evidence="4 5">
    <name type="scientific">Shouchella clausii</name>
    <name type="common">Alkalihalobacillus clausii</name>
    <dbReference type="NCBI Taxonomy" id="79880"/>
    <lineage>
        <taxon>Bacteria</taxon>
        <taxon>Bacillati</taxon>
        <taxon>Bacillota</taxon>
        <taxon>Bacilli</taxon>
        <taxon>Bacillales</taxon>
        <taxon>Bacillaceae</taxon>
        <taxon>Shouchella</taxon>
    </lineage>
</organism>
<dbReference type="SUPFAM" id="SSF52540">
    <property type="entry name" value="P-loop containing nucleoside triphosphate hydrolases"/>
    <property type="match status" value="1"/>
</dbReference>
<dbReference type="InterPro" id="IPR003593">
    <property type="entry name" value="AAA+_ATPase"/>
</dbReference>
<accession>A0A268RXX4</accession>
<dbReference type="PANTHER" id="PTHR43582:SF2">
    <property type="entry name" value="LINEARMYCIN RESISTANCE ATP-BINDING PROTEIN LNRL"/>
    <property type="match status" value="1"/>
</dbReference>
<dbReference type="EMBL" id="NPBS01000113">
    <property type="protein sequence ID" value="PAF24301.1"/>
    <property type="molecule type" value="Genomic_DNA"/>
</dbReference>
<dbReference type="PROSITE" id="PS00211">
    <property type="entry name" value="ABC_TRANSPORTER_1"/>
    <property type="match status" value="1"/>
</dbReference>
<keyword evidence="1" id="KW-0547">Nucleotide-binding</keyword>
<evidence type="ECO:0000256" key="2">
    <source>
        <dbReference type="ARBA" id="ARBA00022840"/>
    </source>
</evidence>